<comment type="cofactor">
    <cofactor evidence="1">
        <name>Mn(2+)</name>
        <dbReference type="ChEBI" id="CHEBI:29035"/>
    </cofactor>
</comment>
<feature type="domain" description="BRCT" evidence="28">
    <location>
        <begin position="1055"/>
        <end position="1129"/>
    </location>
</feature>
<dbReference type="InterPro" id="IPR010996">
    <property type="entry name" value="HHH_MUS81"/>
</dbReference>
<dbReference type="Pfam" id="PF14520">
    <property type="entry name" value="HHH_5"/>
    <property type="match status" value="1"/>
</dbReference>
<dbReference type="SUPFAM" id="SSF52113">
    <property type="entry name" value="BRCT domain"/>
    <property type="match status" value="1"/>
</dbReference>
<dbReference type="EC" id="2.7.7.7" evidence="4"/>
<evidence type="ECO:0000256" key="12">
    <source>
        <dbReference type="ARBA" id="ARBA00022695"/>
    </source>
</evidence>
<dbReference type="PRINTS" id="PR00870">
    <property type="entry name" value="DNAPOLXBETA"/>
</dbReference>
<dbReference type="PROSITE" id="PS50172">
    <property type="entry name" value="BRCT"/>
    <property type="match status" value="1"/>
</dbReference>
<evidence type="ECO:0000259" key="28">
    <source>
        <dbReference type="PROSITE" id="PS50172"/>
    </source>
</evidence>
<dbReference type="InterPro" id="IPR018944">
    <property type="entry name" value="DNA_pol_lambd_fingers_domain"/>
</dbReference>
<keyword evidence="20" id="KW-0456">Lyase</keyword>
<dbReference type="InterPro" id="IPR001357">
    <property type="entry name" value="BRCT_dom"/>
</dbReference>
<evidence type="ECO:0000256" key="6">
    <source>
        <dbReference type="ARBA" id="ARBA00016513"/>
    </source>
</evidence>
<evidence type="ECO:0000256" key="16">
    <source>
        <dbReference type="ARBA" id="ARBA00022932"/>
    </source>
</evidence>
<dbReference type="EMBL" id="MN739384">
    <property type="protein sequence ID" value="QHT01953.1"/>
    <property type="molecule type" value="Genomic_DNA"/>
</dbReference>
<keyword evidence="17" id="KW-0520">NAD</keyword>
<evidence type="ECO:0000256" key="14">
    <source>
        <dbReference type="ARBA" id="ARBA00022763"/>
    </source>
</evidence>
<dbReference type="Pfam" id="PF10391">
    <property type="entry name" value="DNA_pol_lambd_f"/>
    <property type="match status" value="1"/>
</dbReference>
<dbReference type="Gene3D" id="2.40.50.140">
    <property type="entry name" value="Nucleic acid-binding proteins"/>
    <property type="match status" value="1"/>
</dbReference>
<evidence type="ECO:0000256" key="18">
    <source>
        <dbReference type="ARBA" id="ARBA00023053"/>
    </source>
</evidence>
<evidence type="ECO:0000256" key="8">
    <source>
        <dbReference type="ARBA" id="ARBA00022481"/>
    </source>
</evidence>
<keyword evidence="10" id="KW-0237">DNA synthesis</keyword>
<dbReference type="GO" id="GO:0006260">
    <property type="term" value="P:DNA replication"/>
    <property type="evidence" value="ECO:0007669"/>
    <property type="project" value="UniProtKB-KW"/>
</dbReference>
<keyword evidence="18" id="KW-0915">Sodium</keyword>
<dbReference type="InterPro" id="IPR013840">
    <property type="entry name" value="DNAligase_N"/>
</dbReference>
<dbReference type="GO" id="GO:0005634">
    <property type="term" value="C:nucleus"/>
    <property type="evidence" value="ECO:0007669"/>
    <property type="project" value="TreeGrafter"/>
</dbReference>
<dbReference type="SUPFAM" id="SSF50249">
    <property type="entry name" value="Nucleic acid-binding proteins"/>
    <property type="match status" value="1"/>
</dbReference>
<dbReference type="SMART" id="SM00483">
    <property type="entry name" value="POLXc"/>
    <property type="match status" value="1"/>
</dbReference>
<proteinExistence type="predicted"/>
<reference evidence="29" key="1">
    <citation type="journal article" date="2020" name="Nature">
        <title>Giant virus diversity and host interactions through global metagenomics.</title>
        <authorList>
            <person name="Schulz F."/>
            <person name="Roux S."/>
            <person name="Paez-Espino D."/>
            <person name="Jungbluth S."/>
            <person name="Walsh D.A."/>
            <person name="Denef V.J."/>
            <person name="McMahon K.D."/>
            <person name="Konstantinidis K.T."/>
            <person name="Eloe-Fadrosh E.A."/>
            <person name="Kyrpides N.C."/>
            <person name="Woyke T."/>
        </authorList>
    </citation>
    <scope>NUCLEOTIDE SEQUENCE</scope>
    <source>
        <strain evidence="29">GVMAG-M-3300020523-10</strain>
    </source>
</reference>
<comment type="cofactor">
    <cofactor evidence="2">
        <name>Mg(2+)</name>
        <dbReference type="ChEBI" id="CHEBI:18420"/>
    </cofactor>
</comment>
<dbReference type="GO" id="GO:0003911">
    <property type="term" value="F:DNA ligase (NAD+) activity"/>
    <property type="evidence" value="ECO:0007669"/>
    <property type="project" value="InterPro"/>
</dbReference>
<evidence type="ECO:0000256" key="25">
    <source>
        <dbReference type="ARBA" id="ARBA00045548"/>
    </source>
</evidence>
<dbReference type="Pfam" id="PF14716">
    <property type="entry name" value="HHH_8"/>
    <property type="match status" value="1"/>
</dbReference>
<dbReference type="PANTHER" id="PTHR11276">
    <property type="entry name" value="DNA POLYMERASE TYPE-X FAMILY MEMBER"/>
    <property type="match status" value="1"/>
</dbReference>
<dbReference type="GO" id="GO:0003887">
    <property type="term" value="F:DNA-directed DNA polymerase activity"/>
    <property type="evidence" value="ECO:0007669"/>
    <property type="project" value="UniProtKB-KW"/>
</dbReference>
<dbReference type="SMART" id="SM00532">
    <property type="entry name" value="LIGANc"/>
    <property type="match status" value="1"/>
</dbReference>
<evidence type="ECO:0000256" key="24">
    <source>
        <dbReference type="ARBA" id="ARBA00044678"/>
    </source>
</evidence>
<dbReference type="Gene3D" id="3.40.50.10190">
    <property type="entry name" value="BRCT domain"/>
    <property type="match status" value="1"/>
</dbReference>
<feature type="compositionally biased region" description="Basic and acidic residues" evidence="27">
    <location>
        <begin position="364"/>
        <end position="405"/>
    </location>
</feature>
<dbReference type="GO" id="GO:0006303">
    <property type="term" value="P:double-strand break repair via nonhomologous end joining"/>
    <property type="evidence" value="ECO:0007669"/>
    <property type="project" value="TreeGrafter"/>
</dbReference>
<dbReference type="Gene3D" id="3.30.460.10">
    <property type="entry name" value="Beta Polymerase, domain 2"/>
    <property type="match status" value="1"/>
</dbReference>
<evidence type="ECO:0000256" key="13">
    <source>
        <dbReference type="ARBA" id="ARBA00022705"/>
    </source>
</evidence>
<feature type="compositionally biased region" description="Basic and acidic residues" evidence="27">
    <location>
        <begin position="429"/>
        <end position="441"/>
    </location>
</feature>
<dbReference type="InterPro" id="IPR027421">
    <property type="entry name" value="DNA_pol_lamdba_lyase_dom_sf"/>
</dbReference>
<dbReference type="SUPFAM" id="SSF47802">
    <property type="entry name" value="DNA polymerase beta, N-terminal domain-like"/>
    <property type="match status" value="1"/>
</dbReference>
<dbReference type="InterPro" id="IPR036420">
    <property type="entry name" value="BRCT_dom_sf"/>
</dbReference>
<comment type="function">
    <text evidence="25">Repair polymerase that plays a key role in base-excision repair. During this process, the damaged base is excised by specific DNA glycosylases, the DNA backbone is nicked at the abasic site by an apurinic/apyrimidic (AP) endonuclease, and POLB removes 5'-deoxyribose-phosphate from the preincised AP site acting as a 5'-deoxyribose-phosphate lyase (5'-dRP lyase); through its DNA polymerase activity, it adds one nucleotide to the 3' end of the arising single-nucleotide gap. Conducts 'gap-filling' DNA synthesis in a stepwise distributive fashion rather than in a processive fashion as for other DNA polymerases. It is also able to cleave sugar-phosphate bonds 3' to an intact AP site, acting as an AP lyase.</text>
</comment>
<evidence type="ECO:0000256" key="1">
    <source>
        <dbReference type="ARBA" id="ARBA00001936"/>
    </source>
</evidence>
<feature type="region of interest" description="Disordered" evidence="27">
    <location>
        <begin position="360"/>
        <end position="449"/>
    </location>
</feature>
<dbReference type="Gene3D" id="3.30.470.30">
    <property type="entry name" value="DNA ligase/mRNA capping enzyme"/>
    <property type="match status" value="1"/>
</dbReference>
<name>A0A6C0CCF2_9ZZZZ</name>
<dbReference type="InterPro" id="IPR043519">
    <property type="entry name" value="NT_sf"/>
</dbReference>
<comment type="catalytic activity">
    <reaction evidence="24">
        <text>a 5'-end 2'-deoxyribose-2'-deoxyribonucleotide-DNA = (2E,4S)-4-hydroxypenten-2-al-5-phosphate + a 5'-end 5'-phospho-2'-deoxyribonucleoside-DNA + H(+)</text>
        <dbReference type="Rhea" id="RHEA:76255"/>
        <dbReference type="Rhea" id="RHEA-COMP:13180"/>
        <dbReference type="Rhea" id="RHEA-COMP:18657"/>
        <dbReference type="ChEBI" id="CHEBI:15378"/>
        <dbReference type="ChEBI" id="CHEBI:136412"/>
        <dbReference type="ChEBI" id="CHEBI:195194"/>
        <dbReference type="ChEBI" id="CHEBI:195195"/>
    </reaction>
</comment>
<dbReference type="AlphaFoldDB" id="A0A6C0CCF2"/>
<dbReference type="InterPro" id="IPR010994">
    <property type="entry name" value="RuvA_2-like"/>
</dbReference>
<evidence type="ECO:0000256" key="3">
    <source>
        <dbReference type="ARBA" id="ARBA00004496"/>
    </source>
</evidence>
<evidence type="ECO:0000256" key="19">
    <source>
        <dbReference type="ARBA" id="ARBA00023204"/>
    </source>
</evidence>
<evidence type="ECO:0000256" key="10">
    <source>
        <dbReference type="ARBA" id="ARBA00022634"/>
    </source>
</evidence>
<protein>
    <recommendedName>
        <fullName evidence="7">DNA polymerase beta</fullName>
        <ecNumber evidence="4">2.7.7.7</ecNumber>
        <ecNumber evidence="5">4.2.99.18</ecNumber>
    </recommendedName>
    <alternativeName>
        <fullName evidence="21">5'-deoxyribose-phosphate lyase</fullName>
    </alternativeName>
    <alternativeName>
        <fullName evidence="22">AP lyase</fullName>
    </alternativeName>
    <alternativeName>
        <fullName evidence="6">DNA polymerase lambda</fullName>
    </alternativeName>
</protein>
<dbReference type="InterPro" id="IPR037160">
    <property type="entry name" value="DNA_Pol_thumb_sf"/>
</dbReference>
<dbReference type="Gene3D" id="1.10.150.20">
    <property type="entry name" value="5' to 3' exonuclease, C-terminal subdomain"/>
    <property type="match status" value="2"/>
</dbReference>
<evidence type="ECO:0000256" key="26">
    <source>
        <dbReference type="ARBA" id="ARBA00049244"/>
    </source>
</evidence>
<evidence type="ECO:0000256" key="2">
    <source>
        <dbReference type="ARBA" id="ARBA00001946"/>
    </source>
</evidence>
<keyword evidence="13" id="KW-0235">DNA replication</keyword>
<comment type="catalytic activity">
    <reaction evidence="23">
        <text>2'-deoxyribonucleotide-(2'-deoxyribose 5'-phosphate)-2'-deoxyribonucleotide-DNA = a 3'-end 2'-deoxyribonucleotide-(2,3-dehydro-2,3-deoxyribose 5'-phosphate)-DNA + a 5'-end 5'-phospho-2'-deoxyribonucleoside-DNA + H(+)</text>
        <dbReference type="Rhea" id="RHEA:66592"/>
        <dbReference type="Rhea" id="RHEA-COMP:13180"/>
        <dbReference type="Rhea" id="RHEA-COMP:16897"/>
        <dbReference type="Rhea" id="RHEA-COMP:17067"/>
        <dbReference type="ChEBI" id="CHEBI:15378"/>
        <dbReference type="ChEBI" id="CHEBI:136412"/>
        <dbReference type="ChEBI" id="CHEBI:157695"/>
        <dbReference type="ChEBI" id="CHEBI:167181"/>
        <dbReference type="EC" id="4.2.99.18"/>
    </reaction>
</comment>
<evidence type="ECO:0000256" key="22">
    <source>
        <dbReference type="ARBA" id="ARBA00035726"/>
    </source>
</evidence>
<dbReference type="Gene3D" id="1.10.150.110">
    <property type="entry name" value="DNA polymerase beta, N-terminal domain-like"/>
    <property type="match status" value="1"/>
</dbReference>
<evidence type="ECO:0000256" key="9">
    <source>
        <dbReference type="ARBA" id="ARBA00022598"/>
    </source>
</evidence>
<dbReference type="Pfam" id="PF03120">
    <property type="entry name" value="OB_DNA_ligase"/>
    <property type="match status" value="1"/>
</dbReference>
<keyword evidence="15" id="KW-0832">Ubl conjugation</keyword>
<evidence type="ECO:0000256" key="17">
    <source>
        <dbReference type="ARBA" id="ARBA00023027"/>
    </source>
</evidence>
<dbReference type="SUPFAM" id="SSF56091">
    <property type="entry name" value="DNA ligase/mRNA capping enzyme, catalytic domain"/>
    <property type="match status" value="1"/>
</dbReference>
<evidence type="ECO:0000256" key="4">
    <source>
        <dbReference type="ARBA" id="ARBA00012417"/>
    </source>
</evidence>
<dbReference type="InterPro" id="IPR028207">
    <property type="entry name" value="DNA_pol_B_palm_palm"/>
</dbReference>
<keyword evidence="12" id="KW-0548">Nucleotidyltransferase</keyword>
<dbReference type="InterPro" id="IPR012340">
    <property type="entry name" value="NA-bd_OB-fold"/>
</dbReference>
<dbReference type="SUPFAM" id="SSF81585">
    <property type="entry name" value="PsbU/PolX domain-like"/>
    <property type="match status" value="1"/>
</dbReference>
<evidence type="ECO:0000313" key="29">
    <source>
        <dbReference type="EMBL" id="QHT01953.1"/>
    </source>
</evidence>
<keyword evidence="9" id="KW-0436">Ligase</keyword>
<evidence type="ECO:0000256" key="27">
    <source>
        <dbReference type="SAM" id="MobiDB-lite"/>
    </source>
</evidence>
<keyword evidence="16" id="KW-0239">DNA-directed DNA polymerase</keyword>
<feature type="compositionally biased region" description="Basic and acidic residues" evidence="27">
    <location>
        <begin position="1016"/>
        <end position="1045"/>
    </location>
</feature>
<dbReference type="Pfam" id="PF14792">
    <property type="entry name" value="DNA_pol_B_palm"/>
    <property type="match status" value="1"/>
</dbReference>
<dbReference type="SUPFAM" id="SSF81301">
    <property type="entry name" value="Nucleotidyltransferase"/>
    <property type="match status" value="1"/>
</dbReference>
<evidence type="ECO:0000256" key="5">
    <source>
        <dbReference type="ARBA" id="ARBA00012720"/>
    </source>
</evidence>
<accession>A0A6C0CCF2</accession>
<keyword evidence="8" id="KW-0488">Methylation</keyword>
<evidence type="ECO:0000256" key="15">
    <source>
        <dbReference type="ARBA" id="ARBA00022843"/>
    </source>
</evidence>
<dbReference type="InterPro" id="IPR002008">
    <property type="entry name" value="DNA_pol_X_beta-like"/>
</dbReference>
<dbReference type="InterPro" id="IPR022312">
    <property type="entry name" value="DNA_pol_X"/>
</dbReference>
<dbReference type="GO" id="GO:0005737">
    <property type="term" value="C:cytoplasm"/>
    <property type="evidence" value="ECO:0007669"/>
    <property type="project" value="UniProtKB-SubCell"/>
</dbReference>
<dbReference type="InterPro" id="IPR004150">
    <property type="entry name" value="NAD_DNA_ligase_OB"/>
</dbReference>
<comment type="subcellular location">
    <subcellularLocation>
        <location evidence="3">Cytoplasm</location>
    </subcellularLocation>
</comment>
<sequence length="1139" mass="130450">MNDTLNNFIKLLNSLVTITKNQGEHFKSVAYTKAINELQKYLKSSQVSTEVLSYNDLKKLKLPNIGKTILEKYEEFLKTGTLEVVEREKANPVNIFANIYGIGPIKAKELVTKKNIVTLEQLRAQQNNIQENKLPLLNTKQQIGLKYYEDLLKRIPRTEIEEFKELLTQNFSETLIENSETQENNSFEIVGSFRRNKSDSGDIDLIITSYNNNKSVFENFIKKLVTKHIVVELLSKGETKCLTIGKLLKDNAIPRRIDFLYSLPQEYAFSILYFTGSKEFNTSMRQHALNVDLTLNEHGFHKMSTSNSQRSKEEKITKLFKSEKDIFDFLCMEYKEPHERIDGDSVVLTLPIDEIKTKILNYQEEPKPEEPKPEEPKPEEPKPEEPKPEEPKPEEPKPEEPKPEEPEIQEPPENKTLIIEPQEQKKKKSETLKSQRTEPSQKPKVHTLKKHTKKITNDALQNIEKLKAQGITSLAILSVEELTHMLTEAINNYYTSEFKENTLLTDNEYDILREYILTKDPTNKVALEQHTQVKLDHTKVKLPYEMWSMDKIKPDTSALDKFKQTYKGPYVISAKLDGVSALYSTENDQANLYTRGDGKYGQLINHLIPYLKLPTEKNITLRGELMIKEDLFKMKYKGQFSNSRNFISGLVNRKTLTHLEEQILEDIDFVTYEVLMPQNLTPSQQYNKAVELNTISVLNIQDITYEELTNDYLSSKLLEYRTSYLYSIDGIICIDDNIYPRVSKNPDHAFAFKMVLTDQEIEAKVVDVLWTVSSNGLIKPRVQFEPVTIGGVSITYATGFNAKFIKDNNIGLGALVKLIRSGDVIPYIAEVLVPAQAPLMPNSTEYEYIWNATNIDIILVNNKTDPRVIEKTIIKFFKDLEVEGLGDKNVKKILASGANTIEKIINASIEDLMKVEGFKQKMASKIHSSIKTQVKKASVAQLASASNIFGQGFAEKTINTILEAYPTILTSDLTEEEKVAQIKAIKGFADKTARQFVKSIDQFNSFMEKIRPIQEEEFKETTTKENELKEKETIEENELKEKETIEENELKEEDQQSNSLKNKVLVLSDFDKSVYTKKEITNEVIKLGGRVEASVTKETNILVVGNILKQTTKIVKAKKNSAIEIIQLDSFLKKYLTHL</sequence>
<evidence type="ECO:0000256" key="23">
    <source>
        <dbReference type="ARBA" id="ARBA00044632"/>
    </source>
</evidence>
<dbReference type="GO" id="GO:0003677">
    <property type="term" value="F:DNA binding"/>
    <property type="evidence" value="ECO:0007669"/>
    <property type="project" value="InterPro"/>
</dbReference>
<organism evidence="29">
    <name type="scientific">viral metagenome</name>
    <dbReference type="NCBI Taxonomy" id="1070528"/>
    <lineage>
        <taxon>unclassified sequences</taxon>
        <taxon>metagenomes</taxon>
        <taxon>organismal metagenomes</taxon>
    </lineage>
</organism>
<dbReference type="InterPro" id="IPR002054">
    <property type="entry name" value="DNA-dir_DNA_pol_X"/>
</dbReference>
<dbReference type="Pfam" id="PF14791">
    <property type="entry name" value="DNA_pol_B_thumb"/>
    <property type="match status" value="1"/>
</dbReference>
<evidence type="ECO:0000256" key="11">
    <source>
        <dbReference type="ARBA" id="ARBA00022679"/>
    </source>
</evidence>
<keyword evidence="11" id="KW-0808">Transferase</keyword>
<dbReference type="PANTHER" id="PTHR11276:SF28">
    <property type="entry name" value="DNA POLYMERASE LAMBDA"/>
    <property type="match status" value="1"/>
</dbReference>
<dbReference type="CDD" id="cd00141">
    <property type="entry name" value="NT_POLXc"/>
    <property type="match status" value="1"/>
</dbReference>
<dbReference type="Gene3D" id="3.30.210.10">
    <property type="entry name" value="DNA polymerase, thumb domain"/>
    <property type="match status" value="1"/>
</dbReference>
<evidence type="ECO:0000256" key="20">
    <source>
        <dbReference type="ARBA" id="ARBA00023239"/>
    </source>
</evidence>
<dbReference type="PRINTS" id="PR00869">
    <property type="entry name" value="DNAPOLX"/>
</dbReference>
<dbReference type="EC" id="4.2.99.18" evidence="5"/>
<keyword evidence="19" id="KW-0234">DNA repair</keyword>
<dbReference type="SMART" id="SM00278">
    <property type="entry name" value="HhH1"/>
    <property type="match status" value="2"/>
</dbReference>
<dbReference type="SUPFAM" id="SSF47781">
    <property type="entry name" value="RuvA domain 2-like"/>
    <property type="match status" value="1"/>
</dbReference>
<keyword evidence="14" id="KW-0227">DNA damage</keyword>
<dbReference type="InterPro" id="IPR003583">
    <property type="entry name" value="Hlx-hairpin-Hlx_DNA-bd_motif"/>
</dbReference>
<comment type="catalytic activity">
    <reaction evidence="26">
        <text>DNA(n) + a 2'-deoxyribonucleoside 5'-triphosphate = DNA(n+1) + diphosphate</text>
        <dbReference type="Rhea" id="RHEA:22508"/>
        <dbReference type="Rhea" id="RHEA-COMP:17339"/>
        <dbReference type="Rhea" id="RHEA-COMP:17340"/>
        <dbReference type="ChEBI" id="CHEBI:33019"/>
        <dbReference type="ChEBI" id="CHEBI:61560"/>
        <dbReference type="ChEBI" id="CHEBI:173112"/>
        <dbReference type="EC" id="2.7.7.7"/>
    </reaction>
</comment>
<dbReference type="InterPro" id="IPR029398">
    <property type="entry name" value="PolB_thumb"/>
</dbReference>
<feature type="region of interest" description="Disordered" evidence="27">
    <location>
        <begin position="1016"/>
        <end position="1056"/>
    </location>
</feature>
<dbReference type="GO" id="GO:0140078">
    <property type="term" value="F:class I DNA-(apurinic or apyrimidinic site) endonuclease activity"/>
    <property type="evidence" value="ECO:0007669"/>
    <property type="project" value="UniProtKB-EC"/>
</dbReference>
<evidence type="ECO:0000256" key="7">
    <source>
        <dbReference type="ARBA" id="ARBA00020020"/>
    </source>
</evidence>
<evidence type="ECO:0000256" key="21">
    <source>
        <dbReference type="ARBA" id="ARBA00035717"/>
    </source>
</evidence>